<dbReference type="Proteomes" id="UP000001941">
    <property type="component" value="Chromosome"/>
</dbReference>
<name>Q2FPQ5_METHJ</name>
<dbReference type="EMBL" id="CP000254">
    <property type="protein sequence ID" value="ABD40244.1"/>
    <property type="molecule type" value="Genomic_DNA"/>
</dbReference>
<dbReference type="GeneID" id="3923758"/>
<dbReference type="HOGENOM" id="CLU_901976_0_0_2"/>
<dbReference type="InParanoid" id="Q2FPQ5"/>
<dbReference type="AlphaFoldDB" id="Q2FPQ5"/>
<dbReference type="EnsemblBacteria" id="ABD40244">
    <property type="protein sequence ID" value="ABD40244"/>
    <property type="gene ID" value="Mhun_0482"/>
</dbReference>
<sequence length="308" mass="33375">MKMLFICALLIGLVMLPLGVMAEEGTLVEDETAGVNISEEIAIVETNTPNLAPMFGKVHQTLLMATEEAFGYLLTGDIAEKEAFFKELALSEEAMTAFEGAASGAMEDEQVIVTGFDEVKTSYANLTAAADTMFVSFETEGKPVMDDVIAFEASVDIVFDTTDKVWDEYNVDGPATVDASVRSLYGRLLAAVQESYAYPVLGDMIEKEDALADFADFDTVIAQYEQKYPDASYDDIKAMKAEIQAAAEAMFASFEENGTADPADVAALETLVEEMNEKALKLFDTSSEETVVIEESSEIEETAVNTTA</sequence>
<dbReference type="KEGG" id="mhu:Mhun_0482"/>
<accession>Q2FPQ5</accession>
<gene>
    <name evidence="1" type="ordered locus">Mhun_0482</name>
</gene>
<dbReference type="RefSeq" id="WP_011447532.1">
    <property type="nucleotide sequence ID" value="NC_007796.1"/>
</dbReference>
<proteinExistence type="predicted"/>
<reference evidence="2" key="1">
    <citation type="journal article" date="2016" name="Stand. Genomic Sci.">
        <title>Complete genome sequence of Methanospirillum hungatei type strain JF1.</title>
        <authorList>
            <person name="Gunsalus R.P."/>
            <person name="Cook L.E."/>
            <person name="Crable B."/>
            <person name="Rohlin L."/>
            <person name="McDonald E."/>
            <person name="Mouttaki H."/>
            <person name="Sieber J.R."/>
            <person name="Poweleit N."/>
            <person name="Zhou H."/>
            <person name="Lapidus A.L."/>
            <person name="Daligault H.E."/>
            <person name="Land M."/>
            <person name="Gilna P."/>
            <person name="Ivanova N."/>
            <person name="Kyrpides N."/>
            <person name="Culley D.E."/>
            <person name="McInerney M.J."/>
        </authorList>
    </citation>
    <scope>NUCLEOTIDE SEQUENCE [LARGE SCALE GENOMIC DNA]</scope>
    <source>
        <strain evidence="2">ATCC 27890 / DSM 864 / NBRC 100397 / JF-1</strain>
    </source>
</reference>
<protein>
    <submittedName>
        <fullName evidence="1">Uncharacterized protein</fullName>
    </submittedName>
</protein>
<evidence type="ECO:0000313" key="2">
    <source>
        <dbReference type="Proteomes" id="UP000001941"/>
    </source>
</evidence>
<evidence type="ECO:0000313" key="1">
    <source>
        <dbReference type="EMBL" id="ABD40244.1"/>
    </source>
</evidence>
<organism evidence="1 2">
    <name type="scientific">Methanospirillum hungatei JF-1 (strain ATCC 27890 / DSM 864 / NBRC 100397 / JF-1)</name>
    <dbReference type="NCBI Taxonomy" id="323259"/>
    <lineage>
        <taxon>Archaea</taxon>
        <taxon>Methanobacteriati</taxon>
        <taxon>Methanobacteriota</taxon>
        <taxon>Stenosarchaea group</taxon>
        <taxon>Methanomicrobia</taxon>
        <taxon>Methanomicrobiales</taxon>
        <taxon>Methanospirillaceae</taxon>
        <taxon>Methanospirillum</taxon>
    </lineage>
</organism>
<dbReference type="OrthoDB" id="386459at2157"/>
<keyword evidence="2" id="KW-1185">Reference proteome</keyword>